<dbReference type="KEGG" id="cgc:Cyagr_3209"/>
<dbReference type="PATRIC" id="fig|292564.3.peg.3049"/>
<dbReference type="HOGENOM" id="CLU_091585_2_3_3"/>
<evidence type="ECO:0000313" key="3">
    <source>
        <dbReference type="Proteomes" id="UP000010388"/>
    </source>
</evidence>
<dbReference type="eggNOG" id="COG3247">
    <property type="taxonomic scope" value="Bacteria"/>
</dbReference>
<dbReference type="PANTHER" id="PTHR34989:SF1">
    <property type="entry name" value="PROTEIN HDED"/>
    <property type="match status" value="1"/>
</dbReference>
<dbReference type="InterPro" id="IPR005325">
    <property type="entry name" value="DUF308_memb"/>
</dbReference>
<feature type="transmembrane region" description="Helical" evidence="1">
    <location>
        <begin position="195"/>
        <end position="215"/>
    </location>
</feature>
<keyword evidence="1" id="KW-0812">Transmembrane</keyword>
<dbReference type="Proteomes" id="UP000010388">
    <property type="component" value="Chromosome"/>
</dbReference>
<feature type="transmembrane region" description="Helical" evidence="1">
    <location>
        <begin position="75"/>
        <end position="96"/>
    </location>
</feature>
<dbReference type="PANTHER" id="PTHR34989">
    <property type="entry name" value="PROTEIN HDED"/>
    <property type="match status" value="1"/>
</dbReference>
<dbReference type="STRING" id="292564.Cyagr_3209"/>
<feature type="transmembrane region" description="Helical" evidence="1">
    <location>
        <begin position="137"/>
        <end position="160"/>
    </location>
</feature>
<dbReference type="RefSeq" id="WP_015110721.1">
    <property type="nucleotide sequence ID" value="NC_019675.1"/>
</dbReference>
<organism evidence="2 3">
    <name type="scientific">Cyanobium gracile (strain ATCC 27147 / PCC 6307)</name>
    <dbReference type="NCBI Taxonomy" id="292564"/>
    <lineage>
        <taxon>Bacteria</taxon>
        <taxon>Bacillati</taxon>
        <taxon>Cyanobacteriota</taxon>
        <taxon>Cyanophyceae</taxon>
        <taxon>Synechococcales</taxon>
        <taxon>Prochlorococcaceae</taxon>
        <taxon>Cyanobium</taxon>
    </lineage>
</organism>
<dbReference type="InterPro" id="IPR052712">
    <property type="entry name" value="Acid_resist_chaperone_HdeD"/>
</dbReference>
<dbReference type="GO" id="GO:0005886">
    <property type="term" value="C:plasma membrane"/>
    <property type="evidence" value="ECO:0007669"/>
    <property type="project" value="TreeGrafter"/>
</dbReference>
<sequence length="226" mass="23909">MAVAADAATDHVSLSVEGVTVTLATVRTAPMFTPDAPSSRQAMGTALRAFTLAEGVMLIVLGVLALVFPVLASKWVTAVVAIAFLVGGLVGWISSLLRSPGLSRVITFWRLVTSTLFLVLGVWMIQQMASGPAAAAIPMAGLALAIGVVFLVEGMVEVLVATSHRHIPGWRWGLLNGLVTLALGLLILTMKFWSLLWVVGTLVGISFLFSGIDLLRFSASFHPEQD</sequence>
<keyword evidence="1" id="KW-0472">Membrane</keyword>
<evidence type="ECO:0000256" key="1">
    <source>
        <dbReference type="SAM" id="Phobius"/>
    </source>
</evidence>
<name>K9PBF9_CYAGP</name>
<evidence type="ECO:0000313" key="2">
    <source>
        <dbReference type="EMBL" id="AFY30288.1"/>
    </source>
</evidence>
<dbReference type="Pfam" id="PF03729">
    <property type="entry name" value="DUF308"/>
    <property type="match status" value="2"/>
</dbReference>
<feature type="transmembrane region" description="Helical" evidence="1">
    <location>
        <begin position="49"/>
        <end position="69"/>
    </location>
</feature>
<proteinExistence type="predicted"/>
<dbReference type="AlphaFoldDB" id="K9PBF9"/>
<reference evidence="3" key="1">
    <citation type="journal article" date="2013" name="Proc. Natl. Acad. Sci. U.S.A.">
        <title>Improving the coverage of the cyanobacterial phylum using diversity-driven genome sequencing.</title>
        <authorList>
            <person name="Shih P.M."/>
            <person name="Wu D."/>
            <person name="Latifi A."/>
            <person name="Axen S.D."/>
            <person name="Fewer D.P."/>
            <person name="Talla E."/>
            <person name="Calteau A."/>
            <person name="Cai F."/>
            <person name="Tandeau de Marsac N."/>
            <person name="Rippka R."/>
            <person name="Herdman M."/>
            <person name="Sivonen K."/>
            <person name="Coursin T."/>
            <person name="Laurent T."/>
            <person name="Goodwin L."/>
            <person name="Nolan M."/>
            <person name="Davenport K.W."/>
            <person name="Han C.S."/>
            <person name="Rubin E.M."/>
            <person name="Eisen J.A."/>
            <person name="Woyke T."/>
            <person name="Gugger M."/>
            <person name="Kerfeld C.A."/>
        </authorList>
    </citation>
    <scope>NUCLEOTIDE SEQUENCE [LARGE SCALE GENOMIC DNA]</scope>
    <source>
        <strain evidence="3">ATCC 27147 / PCC 6307</strain>
    </source>
</reference>
<keyword evidence="1" id="KW-1133">Transmembrane helix</keyword>
<accession>K9PBF9</accession>
<protein>
    <submittedName>
        <fullName evidence="2">Uncharacterized protein</fullName>
    </submittedName>
</protein>
<feature type="transmembrane region" description="Helical" evidence="1">
    <location>
        <begin position="172"/>
        <end position="189"/>
    </location>
</feature>
<gene>
    <name evidence="2" type="ordered locus">Cyagr_3209</name>
</gene>
<feature type="transmembrane region" description="Helical" evidence="1">
    <location>
        <begin position="108"/>
        <end position="125"/>
    </location>
</feature>
<dbReference type="EMBL" id="CP003495">
    <property type="protein sequence ID" value="AFY30288.1"/>
    <property type="molecule type" value="Genomic_DNA"/>
</dbReference>